<feature type="domain" description="ENPP1-3/EXOG-like endonuclease/phosphodiesterase" evidence="1">
    <location>
        <begin position="13"/>
        <end position="243"/>
    </location>
</feature>
<protein>
    <recommendedName>
        <fullName evidence="5">Ectonucleotide pyrophosphatase/phosphodiesterase family member 3</fullName>
    </recommendedName>
</protein>
<dbReference type="InterPro" id="IPR001604">
    <property type="entry name" value="Endo_G_ENPP1-like_dom"/>
</dbReference>
<accession>A0A8T2N5P4</accession>
<feature type="domain" description="DNA/RNA non-specific endonuclease/pyrophosphatase/phosphodiesterase" evidence="2">
    <location>
        <begin position="12"/>
        <end position="243"/>
    </location>
</feature>
<sequence>MLRTGEDYCLLHQHGYVSAYSRDSLMPAWSSFTVDNPGSVAQLPQVVQDCLRADVRIPGSNSPRCDQYSAARNITHAFLYPPNLNRTADEQYDGLLVTNIVPMYPEFKRIWDYFHTVLLMKYALEYNGVNVVLGPAFDYNYDGQFDTPDQIQQFVNHTRIPVPTHYFVVLSSCKNVSVPVGGCKEEMQTVSFLLPHRESNSETCNSQEAESHWVEDLMWFHQCRVRDVELLTGLDFYQGSSRPIPELLRLKARPTSAIFRKH</sequence>
<dbReference type="Gene3D" id="3.40.570.10">
    <property type="entry name" value="Extracellular Endonuclease, subunit A"/>
    <property type="match status" value="1"/>
</dbReference>
<dbReference type="Proteomes" id="UP000824540">
    <property type="component" value="Unassembled WGS sequence"/>
</dbReference>
<dbReference type="InterPro" id="IPR020821">
    <property type="entry name" value="ENPP1-3/EXOG-like_nuc-like"/>
</dbReference>
<dbReference type="EMBL" id="JAFBMS010000114">
    <property type="protein sequence ID" value="KAG9335603.1"/>
    <property type="molecule type" value="Genomic_DNA"/>
</dbReference>
<dbReference type="GO" id="GO:0046872">
    <property type="term" value="F:metal ion binding"/>
    <property type="evidence" value="ECO:0007669"/>
    <property type="project" value="InterPro"/>
</dbReference>
<evidence type="ECO:0000313" key="4">
    <source>
        <dbReference type="Proteomes" id="UP000824540"/>
    </source>
</evidence>
<keyword evidence="4" id="KW-1185">Reference proteome</keyword>
<name>A0A8T2N5P4_9TELE</name>
<dbReference type="SUPFAM" id="SSF54060">
    <property type="entry name" value="His-Me finger endonucleases"/>
    <property type="match status" value="1"/>
</dbReference>
<reference evidence="3" key="1">
    <citation type="thesis" date="2021" institute="BYU ScholarsArchive" country="Provo, UT, USA">
        <title>Applications of and Algorithms for Genome Assembly and Genomic Analyses with an Emphasis on Marine Teleosts.</title>
        <authorList>
            <person name="Pickett B.D."/>
        </authorList>
    </citation>
    <scope>NUCLEOTIDE SEQUENCE</scope>
    <source>
        <strain evidence="3">HI-2016</strain>
    </source>
</reference>
<evidence type="ECO:0000259" key="2">
    <source>
        <dbReference type="SMART" id="SM00892"/>
    </source>
</evidence>
<dbReference type="InterPro" id="IPR044925">
    <property type="entry name" value="His-Me_finger_sf"/>
</dbReference>
<dbReference type="AlphaFoldDB" id="A0A8T2N5P4"/>
<dbReference type="InterPro" id="IPR044929">
    <property type="entry name" value="DNA/RNA_non-sp_Endonuclease_sf"/>
</dbReference>
<dbReference type="Pfam" id="PF01223">
    <property type="entry name" value="Endonuclease_NS"/>
    <property type="match status" value="1"/>
</dbReference>
<dbReference type="OrthoDB" id="415411at2759"/>
<dbReference type="CDD" id="cd00091">
    <property type="entry name" value="NUC"/>
    <property type="match status" value="1"/>
</dbReference>
<evidence type="ECO:0000259" key="1">
    <source>
        <dbReference type="SMART" id="SM00477"/>
    </source>
</evidence>
<gene>
    <name evidence="3" type="ORF">JZ751_004368</name>
</gene>
<dbReference type="SMART" id="SM00477">
    <property type="entry name" value="NUC"/>
    <property type="match status" value="1"/>
</dbReference>
<evidence type="ECO:0008006" key="5">
    <source>
        <dbReference type="Google" id="ProtNLM"/>
    </source>
</evidence>
<dbReference type="SMART" id="SM00892">
    <property type="entry name" value="Endonuclease_NS"/>
    <property type="match status" value="1"/>
</dbReference>
<comment type="caution">
    <text evidence="3">The sequence shown here is derived from an EMBL/GenBank/DDBJ whole genome shotgun (WGS) entry which is preliminary data.</text>
</comment>
<organism evidence="3 4">
    <name type="scientific">Albula glossodonta</name>
    <name type="common">roundjaw bonefish</name>
    <dbReference type="NCBI Taxonomy" id="121402"/>
    <lineage>
        <taxon>Eukaryota</taxon>
        <taxon>Metazoa</taxon>
        <taxon>Chordata</taxon>
        <taxon>Craniata</taxon>
        <taxon>Vertebrata</taxon>
        <taxon>Euteleostomi</taxon>
        <taxon>Actinopterygii</taxon>
        <taxon>Neopterygii</taxon>
        <taxon>Teleostei</taxon>
        <taxon>Albuliformes</taxon>
        <taxon>Albulidae</taxon>
        <taxon>Albula</taxon>
    </lineage>
</organism>
<dbReference type="GO" id="GO:0003676">
    <property type="term" value="F:nucleic acid binding"/>
    <property type="evidence" value="ECO:0007669"/>
    <property type="project" value="InterPro"/>
</dbReference>
<evidence type="ECO:0000313" key="3">
    <source>
        <dbReference type="EMBL" id="KAG9335603.1"/>
    </source>
</evidence>
<dbReference type="GO" id="GO:0016787">
    <property type="term" value="F:hydrolase activity"/>
    <property type="evidence" value="ECO:0007669"/>
    <property type="project" value="InterPro"/>
</dbReference>
<proteinExistence type="predicted"/>